<evidence type="ECO:0000256" key="6">
    <source>
        <dbReference type="ARBA" id="ARBA00023136"/>
    </source>
</evidence>
<evidence type="ECO:0000313" key="8">
    <source>
        <dbReference type="Ensembl" id="ENSLOCP00000017980.1"/>
    </source>
</evidence>
<dbReference type="eggNOG" id="ENOG502QT5W">
    <property type="taxonomic scope" value="Eukaryota"/>
</dbReference>
<dbReference type="FunCoup" id="W5NBH1">
    <property type="interactions" value="934"/>
</dbReference>
<evidence type="ECO:0000256" key="1">
    <source>
        <dbReference type="ARBA" id="ARBA00004202"/>
    </source>
</evidence>
<dbReference type="GeneTree" id="ENSGT00530000063529"/>
<dbReference type="PANTHER" id="PTHR22237">
    <property type="entry name" value="APC MEMBRANE RECRUITMENT PROTEIN 2-RELATED"/>
    <property type="match status" value="1"/>
</dbReference>
<dbReference type="HOGENOM" id="CLU_009351_1_0_1"/>
<dbReference type="Pfam" id="PF09422">
    <property type="entry name" value="AMER"/>
    <property type="match status" value="1"/>
</dbReference>
<dbReference type="GO" id="GO:0060828">
    <property type="term" value="P:regulation of canonical Wnt signaling pathway"/>
    <property type="evidence" value="ECO:0000318"/>
    <property type="project" value="GO_Central"/>
</dbReference>
<keyword evidence="4" id="KW-0879">Wnt signaling pathway</keyword>
<dbReference type="Ensembl" id="ENSLOCT00000018012.1">
    <property type="protein sequence ID" value="ENSLOCP00000017980.1"/>
    <property type="gene ID" value="ENSLOCG00000014609.1"/>
</dbReference>
<dbReference type="AlphaFoldDB" id="W5NBH1"/>
<proteinExistence type="inferred from homology"/>
<feature type="compositionally biased region" description="Polar residues" evidence="7">
    <location>
        <begin position="383"/>
        <end position="401"/>
    </location>
</feature>
<keyword evidence="6" id="KW-0472">Membrane</keyword>
<dbReference type="GO" id="GO:0030178">
    <property type="term" value="P:negative regulation of Wnt signaling pathway"/>
    <property type="evidence" value="ECO:0007669"/>
    <property type="project" value="Ensembl"/>
</dbReference>
<reference evidence="8" key="2">
    <citation type="submission" date="2025-08" db="UniProtKB">
        <authorList>
            <consortium name="Ensembl"/>
        </authorList>
    </citation>
    <scope>IDENTIFICATION</scope>
</reference>
<keyword evidence="3" id="KW-1003">Cell membrane</keyword>
<dbReference type="STRING" id="7918.ENSLOCP00000017980"/>
<evidence type="ECO:0000256" key="7">
    <source>
        <dbReference type="SAM" id="MobiDB-lite"/>
    </source>
</evidence>
<evidence type="ECO:0000256" key="4">
    <source>
        <dbReference type="ARBA" id="ARBA00022687"/>
    </source>
</evidence>
<keyword evidence="9" id="KW-1185">Reference proteome</keyword>
<dbReference type="OMA" id="WRDFPGT"/>
<dbReference type="GO" id="GO:0008013">
    <property type="term" value="F:beta-catenin binding"/>
    <property type="evidence" value="ECO:0000318"/>
    <property type="project" value="GO_Central"/>
</dbReference>
<reference evidence="8" key="3">
    <citation type="submission" date="2025-09" db="UniProtKB">
        <authorList>
            <consortium name="Ensembl"/>
        </authorList>
    </citation>
    <scope>IDENTIFICATION</scope>
</reference>
<dbReference type="Proteomes" id="UP000018468">
    <property type="component" value="Linkage group LG7"/>
</dbReference>
<dbReference type="PANTHER" id="PTHR22237:SF0">
    <property type="entry name" value="APC MEMBRANE RECRUITMENT PROTEIN 1"/>
    <property type="match status" value="1"/>
</dbReference>
<dbReference type="InParanoid" id="W5NBH1"/>
<feature type="region of interest" description="Disordered" evidence="7">
    <location>
        <begin position="383"/>
        <end position="432"/>
    </location>
</feature>
<dbReference type="InterPro" id="IPR019003">
    <property type="entry name" value="AMER"/>
</dbReference>
<dbReference type="GO" id="GO:0016055">
    <property type="term" value="P:Wnt signaling pathway"/>
    <property type="evidence" value="ECO:0007669"/>
    <property type="project" value="UniProtKB-KW"/>
</dbReference>
<evidence type="ECO:0000256" key="5">
    <source>
        <dbReference type="ARBA" id="ARBA00023121"/>
    </source>
</evidence>
<evidence type="ECO:0000256" key="2">
    <source>
        <dbReference type="ARBA" id="ARBA00007750"/>
    </source>
</evidence>
<comment type="similarity">
    <text evidence="2">Belongs to the Amer family.</text>
</comment>
<name>W5NBH1_LEPOC</name>
<comment type="subcellular location">
    <subcellularLocation>
        <location evidence="1">Cell membrane</location>
        <topology evidence="1">Peripheral membrane protein</topology>
    </subcellularLocation>
</comment>
<dbReference type="GO" id="GO:0005546">
    <property type="term" value="F:phosphatidylinositol-4,5-bisphosphate binding"/>
    <property type="evidence" value="ECO:0000318"/>
    <property type="project" value="GO_Central"/>
</dbReference>
<dbReference type="Bgee" id="ENSLOCG00000014609">
    <property type="expression patterns" value="Expressed in ovary and 13 other cell types or tissues"/>
</dbReference>
<dbReference type="GO" id="GO:0005886">
    <property type="term" value="C:plasma membrane"/>
    <property type="evidence" value="ECO:0000318"/>
    <property type="project" value="GO_Central"/>
</dbReference>
<accession>W5NBH1</accession>
<evidence type="ECO:0000313" key="9">
    <source>
        <dbReference type="Proteomes" id="UP000018468"/>
    </source>
</evidence>
<dbReference type="EMBL" id="AHAT01015622">
    <property type="status" value="NOT_ANNOTATED_CDS"/>
    <property type="molecule type" value="Genomic_DNA"/>
</dbReference>
<protein>
    <submittedName>
        <fullName evidence="8">APC membrane recruitment protein 1</fullName>
    </submittedName>
</protein>
<feature type="region of interest" description="Disordered" evidence="7">
    <location>
        <begin position="599"/>
        <end position="622"/>
    </location>
</feature>
<reference evidence="9" key="1">
    <citation type="submission" date="2011-12" db="EMBL/GenBank/DDBJ databases">
        <title>The Draft Genome of Lepisosteus oculatus.</title>
        <authorList>
            <consortium name="The Broad Institute Genome Assembly &amp; Analysis Group"/>
            <consortium name="Computational R&amp;D Group"/>
            <consortium name="and Sequencing Platform"/>
            <person name="Di Palma F."/>
            <person name="Alfoldi J."/>
            <person name="Johnson J."/>
            <person name="Berlin A."/>
            <person name="Gnerre S."/>
            <person name="Jaffe D."/>
            <person name="MacCallum I."/>
            <person name="Young S."/>
            <person name="Walker B.J."/>
            <person name="Lander E.S."/>
            <person name="Lindblad-Toh K."/>
        </authorList>
    </citation>
    <scope>NUCLEOTIDE SEQUENCE [LARGE SCALE GENOMIC DNA]</scope>
</reference>
<organism evidence="8 9">
    <name type="scientific">Lepisosteus oculatus</name>
    <name type="common">Spotted gar</name>
    <dbReference type="NCBI Taxonomy" id="7918"/>
    <lineage>
        <taxon>Eukaryota</taxon>
        <taxon>Metazoa</taxon>
        <taxon>Chordata</taxon>
        <taxon>Craniata</taxon>
        <taxon>Vertebrata</taxon>
        <taxon>Euteleostomi</taxon>
        <taxon>Actinopterygii</taxon>
        <taxon>Neopterygii</taxon>
        <taxon>Holostei</taxon>
        <taxon>Semionotiformes</taxon>
        <taxon>Lepisosteidae</taxon>
        <taxon>Lepisosteus</taxon>
    </lineage>
</organism>
<evidence type="ECO:0000256" key="3">
    <source>
        <dbReference type="ARBA" id="ARBA00022475"/>
    </source>
</evidence>
<sequence length="918" mass="100972">PEQQPPGKLKKTAFKLFGGRKSICTLPSFFGGRNKGHGKVSSKKGMSKSKTHDCITEVSWEDGKRAGDVPAGDFEYHCQKSKLSTDKSSSFPRPKRGLKGLFSSIRRHKKNKAVDSEKSNTTEVSGENLKDSLAARQSSTSKLETECQDCSAGTNLPVMQNSRETLIGMPECAEDDIVLENSVAKGDTDHTEPFNEDQIVKNVEHAQAEIAEILNVGGTTLCTDSKVTCSPDVNPDCIDNDPPSVNSSDQISLIFGDVASLKSFDSLTGCGDIIADQDDDSVAESTISGERNRNAGKRSSCYVTYQGGGEEMATPDEVDENYLHDVWDNEAAADVCYTPSQQPNLMEHDTNLQMIPEAPAIPCPHLDGSANPSFLRAVVETTHSSGDILTPQSDQQESVPNSDEGYYDSTTPGPDDDGGDSLSQIRKDRLPRDSYSGDALYELYEPDDSLMSPPLEDELSFETQPPTPEALEFLGLTLQSTGSKLYQGFPIKAGLMETEEARLAKIQQEIICHELQGMKKSCIKDQVALSKSRFYTDKSIIECIPKLNKKHQASLKGEQVVPQMQIRTAKGILPESSNIIEISRSNQMCPYNGDLHNQKVIGRPPLDSENKESICSSSSSKSEPEYDQAVCFSQALVDFTKHSSFFSNLTEGLGGADSGSSFAQNVQVLPAMVTFDVVDMENEGECDRQMDMVTDEDISSPFEAYDESYLQKDAFAECDDRMFEFYEQSSFLSNSWGVASLPRHLSLSRVSPPMPSPLSLNRRSRSLDTDSLEFDLGDVYPVQSRDSTQFIPVSRSEWDSRSRQQEPACSIKMPVAEEKRIGHAQSFSSILSPRQMARPSHLSLQSGDCPSHLKSNSTGTFCKNNAHVTPLDDRREAYFSCKPRLMQFPEVSHQPTKIKPVGITQGVPHFCSATNETL</sequence>
<keyword evidence="5" id="KW-0446">Lipid-binding</keyword>